<evidence type="ECO:0000256" key="5">
    <source>
        <dbReference type="ARBA" id="ARBA00023180"/>
    </source>
</evidence>
<gene>
    <name evidence="8" type="ORF">RI129_000527</name>
</gene>
<comment type="similarity">
    <text evidence="2">Belongs to the CREG family.</text>
</comment>
<evidence type="ECO:0000256" key="3">
    <source>
        <dbReference type="ARBA" id="ARBA00022525"/>
    </source>
</evidence>
<dbReference type="AlphaFoldDB" id="A0AAN7VUG9"/>
<accession>A0AAN7VUG9</accession>
<evidence type="ECO:0000256" key="1">
    <source>
        <dbReference type="ARBA" id="ARBA00004613"/>
    </source>
</evidence>
<reference evidence="8 9" key="1">
    <citation type="journal article" date="2024" name="Insects">
        <title>An Improved Chromosome-Level Genome Assembly of the Firefly Pyrocoelia pectoralis.</title>
        <authorList>
            <person name="Fu X."/>
            <person name="Meyer-Rochow V.B."/>
            <person name="Ballantyne L."/>
            <person name="Zhu X."/>
        </authorList>
    </citation>
    <scope>NUCLEOTIDE SEQUENCE [LARGE SCALE GENOMIC DNA]</scope>
    <source>
        <strain evidence="8">XCY_ONT2</strain>
    </source>
</reference>
<keyword evidence="9" id="KW-1185">Reference proteome</keyword>
<evidence type="ECO:0000256" key="4">
    <source>
        <dbReference type="ARBA" id="ARBA00022729"/>
    </source>
</evidence>
<dbReference type="SUPFAM" id="SSF50475">
    <property type="entry name" value="FMN-binding split barrel"/>
    <property type="match status" value="1"/>
</dbReference>
<dbReference type="GO" id="GO:0005737">
    <property type="term" value="C:cytoplasm"/>
    <property type="evidence" value="ECO:0007669"/>
    <property type="project" value="UniProtKB-ARBA"/>
</dbReference>
<keyword evidence="5" id="KW-0325">Glycoprotein</keyword>
<proteinExistence type="inferred from homology"/>
<dbReference type="InterPro" id="IPR012349">
    <property type="entry name" value="Split_barrel_FMN-bd"/>
</dbReference>
<dbReference type="Pfam" id="PF13883">
    <property type="entry name" value="CREG_beta-barrel"/>
    <property type="match status" value="1"/>
</dbReference>
<feature type="signal peptide" evidence="6">
    <location>
        <begin position="1"/>
        <end position="18"/>
    </location>
</feature>
<evidence type="ECO:0000313" key="8">
    <source>
        <dbReference type="EMBL" id="KAK5649498.1"/>
    </source>
</evidence>
<dbReference type="Gene3D" id="2.30.110.10">
    <property type="entry name" value="Electron Transport, Fmn-binding Protein, Chain A"/>
    <property type="match status" value="1"/>
</dbReference>
<dbReference type="InterPro" id="IPR055343">
    <property type="entry name" value="CREG_beta-barrel"/>
</dbReference>
<organism evidence="8 9">
    <name type="scientific">Pyrocoelia pectoralis</name>
    <dbReference type="NCBI Taxonomy" id="417401"/>
    <lineage>
        <taxon>Eukaryota</taxon>
        <taxon>Metazoa</taxon>
        <taxon>Ecdysozoa</taxon>
        <taxon>Arthropoda</taxon>
        <taxon>Hexapoda</taxon>
        <taxon>Insecta</taxon>
        <taxon>Pterygota</taxon>
        <taxon>Neoptera</taxon>
        <taxon>Endopterygota</taxon>
        <taxon>Coleoptera</taxon>
        <taxon>Polyphaga</taxon>
        <taxon>Elateriformia</taxon>
        <taxon>Elateroidea</taxon>
        <taxon>Lampyridae</taxon>
        <taxon>Lampyrinae</taxon>
        <taxon>Pyrocoelia</taxon>
    </lineage>
</organism>
<feature type="chain" id="PRO_5042985681" description="CREG-like beta-barrel domain-containing protein" evidence="6">
    <location>
        <begin position="19"/>
        <end position="202"/>
    </location>
</feature>
<evidence type="ECO:0000256" key="2">
    <source>
        <dbReference type="ARBA" id="ARBA00009230"/>
    </source>
</evidence>
<comment type="subcellular location">
    <subcellularLocation>
        <location evidence="1">Secreted</location>
    </subcellularLocation>
</comment>
<dbReference type="FunFam" id="2.30.110.10:FF:000004">
    <property type="entry name" value="Cellular repressor of E1A-stimulated genes 1"/>
    <property type="match status" value="1"/>
</dbReference>
<comment type="caution">
    <text evidence="8">The sequence shown here is derived from an EMBL/GenBank/DDBJ whole genome shotgun (WGS) entry which is preliminary data.</text>
</comment>
<evidence type="ECO:0000256" key="6">
    <source>
        <dbReference type="SAM" id="SignalP"/>
    </source>
</evidence>
<protein>
    <recommendedName>
        <fullName evidence="7">CREG-like beta-barrel domain-containing protein</fullName>
    </recommendedName>
</protein>
<evidence type="ECO:0000259" key="7">
    <source>
        <dbReference type="Pfam" id="PF13883"/>
    </source>
</evidence>
<name>A0AAN7VUG9_9COLE</name>
<sequence length="202" mass="22931">MINKYLTILAFTCILVNGLSIFDASPPKPTDHALVARHVLHNCAWGALSTVSTIPSIESYPYTSLESIVDGFDEKGNGVPYFFVTSLDQSIKDIQADNRCSVMATLAELDWCSKNNLDPEDPRCQRVVLSGTFVWVDNTTQEHTMALENMFKKHPQFKYWPDIHSFNIAKMEVKQVTLFDWFGGLKLIDLKEYFNANDNNEV</sequence>
<keyword evidence="3" id="KW-0964">Secreted</keyword>
<dbReference type="PANTHER" id="PTHR13343">
    <property type="entry name" value="CREG1 PROTEIN"/>
    <property type="match status" value="1"/>
</dbReference>
<dbReference type="GO" id="GO:0005615">
    <property type="term" value="C:extracellular space"/>
    <property type="evidence" value="ECO:0007669"/>
    <property type="project" value="TreeGrafter"/>
</dbReference>
<dbReference type="GO" id="GO:0012505">
    <property type="term" value="C:endomembrane system"/>
    <property type="evidence" value="ECO:0007669"/>
    <property type="project" value="UniProtKB-ARBA"/>
</dbReference>
<evidence type="ECO:0000313" key="9">
    <source>
        <dbReference type="Proteomes" id="UP001329430"/>
    </source>
</evidence>
<dbReference type="Proteomes" id="UP001329430">
    <property type="component" value="Chromosome 1"/>
</dbReference>
<keyword evidence="4 6" id="KW-0732">Signal</keyword>
<dbReference type="PANTHER" id="PTHR13343:SF17">
    <property type="entry name" value="CELLULAR REPRESSOR OF E1A-STIMULATED GENES, ISOFORM A"/>
    <property type="match status" value="1"/>
</dbReference>
<feature type="domain" description="CREG-like beta-barrel" evidence="7">
    <location>
        <begin position="27"/>
        <end position="195"/>
    </location>
</feature>
<dbReference type="EMBL" id="JAVRBK010000001">
    <property type="protein sequence ID" value="KAK5649498.1"/>
    <property type="molecule type" value="Genomic_DNA"/>
</dbReference>